<dbReference type="GeneID" id="27135136"/>
<dbReference type="KEGG" id="tgy:X802_05635"/>
<proteinExistence type="predicted"/>
<dbReference type="SMART" id="SM00966">
    <property type="entry name" value="SpoVT_AbrB"/>
    <property type="match status" value="1"/>
</dbReference>
<dbReference type="InterPro" id="IPR037914">
    <property type="entry name" value="SpoVT-AbrB_sf"/>
</dbReference>
<keyword evidence="3" id="KW-1185">Reference proteome</keyword>
<dbReference type="Pfam" id="PF04014">
    <property type="entry name" value="MazE_antitoxin"/>
    <property type="match status" value="1"/>
</dbReference>
<dbReference type="InterPro" id="IPR007159">
    <property type="entry name" value="SpoVT-AbrB_dom"/>
</dbReference>
<gene>
    <name evidence="2" type="ORF">X802_05635</name>
</gene>
<dbReference type="PANTHER" id="PTHR34860">
    <property type="entry name" value="REPRESSOR-LIKE PROTEIN SSO7C3"/>
    <property type="match status" value="1"/>
</dbReference>
<dbReference type="PROSITE" id="PS51740">
    <property type="entry name" value="SPOVT_ABRB"/>
    <property type="match status" value="1"/>
</dbReference>
<evidence type="ECO:0000313" key="3">
    <source>
        <dbReference type="Proteomes" id="UP000062043"/>
    </source>
</evidence>
<dbReference type="EMBL" id="CP007140">
    <property type="protein sequence ID" value="AJC71705.1"/>
    <property type="molecule type" value="Genomic_DNA"/>
</dbReference>
<feature type="domain" description="SpoVT-AbrB" evidence="1">
    <location>
        <begin position="1"/>
        <end position="46"/>
    </location>
</feature>
<accession>A0A0X1KKE3</accession>
<name>A0A0X1KKE3_9EURY</name>
<dbReference type="OrthoDB" id="30861at2157"/>
<sequence length="78" mass="9362">MPITKVTRNYQITIPAEIRKALGIKQGEYLTVELRGDEIVIKRAKRKWKTYRLGRKYSLDEMERMIEESMEEALTWEE</sequence>
<dbReference type="Gene3D" id="2.10.260.10">
    <property type="match status" value="1"/>
</dbReference>
<organism evidence="2 3">
    <name type="scientific">Thermococcus guaymasensis DSM 11113</name>
    <dbReference type="NCBI Taxonomy" id="1432656"/>
    <lineage>
        <taxon>Archaea</taxon>
        <taxon>Methanobacteriati</taxon>
        <taxon>Methanobacteriota</taxon>
        <taxon>Thermococci</taxon>
        <taxon>Thermococcales</taxon>
        <taxon>Thermococcaceae</taxon>
        <taxon>Thermococcus</taxon>
    </lineage>
</organism>
<dbReference type="RefSeq" id="WP_062371685.1">
    <property type="nucleotide sequence ID" value="NZ_CP007140.1"/>
</dbReference>
<dbReference type="PATRIC" id="fig|1432656.3.peg.1094"/>
<dbReference type="GO" id="GO:0003677">
    <property type="term" value="F:DNA binding"/>
    <property type="evidence" value="ECO:0007669"/>
    <property type="project" value="InterPro"/>
</dbReference>
<reference evidence="2 3" key="1">
    <citation type="submission" date="2014-01" db="EMBL/GenBank/DDBJ databases">
        <title>Genome sequencing of Thermococcus guaymasensis.</title>
        <authorList>
            <person name="Zhang X."/>
            <person name="Alvare G."/>
            <person name="Fristensky B."/>
            <person name="Chen L."/>
            <person name="Suen T."/>
            <person name="Chen Q."/>
            <person name="Ma K."/>
        </authorList>
    </citation>
    <scope>NUCLEOTIDE SEQUENCE [LARGE SCALE GENOMIC DNA]</scope>
    <source>
        <strain evidence="2 3">DSM 11113</strain>
    </source>
</reference>
<protein>
    <submittedName>
        <fullName evidence="2">AbrB family transcriptional regulator</fullName>
    </submittedName>
</protein>
<evidence type="ECO:0000259" key="1">
    <source>
        <dbReference type="PROSITE" id="PS51740"/>
    </source>
</evidence>
<dbReference type="InterPro" id="IPR052975">
    <property type="entry name" value="Repressor-like_regulatory"/>
</dbReference>
<dbReference type="STRING" id="1432656.X802_05635"/>
<dbReference type="AlphaFoldDB" id="A0A0X1KKE3"/>
<evidence type="ECO:0000313" key="2">
    <source>
        <dbReference type="EMBL" id="AJC71705.1"/>
    </source>
</evidence>
<dbReference type="SUPFAM" id="SSF89447">
    <property type="entry name" value="AbrB/MazE/MraZ-like"/>
    <property type="match status" value="1"/>
</dbReference>
<dbReference type="Proteomes" id="UP000062043">
    <property type="component" value="Chromosome"/>
</dbReference>
<dbReference type="PANTHER" id="PTHR34860:SF6">
    <property type="entry name" value="REPRESSOR-LIKE PROTEIN SSO7C3"/>
    <property type="match status" value="1"/>
</dbReference>
<dbReference type="NCBIfam" id="TIGR01439">
    <property type="entry name" value="lp_hng_hel_AbrB"/>
    <property type="match status" value="1"/>
</dbReference>